<dbReference type="InterPro" id="IPR011009">
    <property type="entry name" value="Kinase-like_dom_sf"/>
</dbReference>
<comment type="caution">
    <text evidence="2">The sequence shown here is derived from an EMBL/GenBank/DDBJ whole genome shotgun (WGS) entry which is preliminary data.</text>
</comment>
<dbReference type="PROSITE" id="PS00108">
    <property type="entry name" value="PROTEIN_KINASE_ST"/>
    <property type="match status" value="1"/>
</dbReference>
<dbReference type="InterPro" id="IPR011990">
    <property type="entry name" value="TPR-like_helical_dom_sf"/>
</dbReference>
<evidence type="ECO:0000313" key="2">
    <source>
        <dbReference type="EMBL" id="KAK8836357.1"/>
    </source>
</evidence>
<dbReference type="PANTHER" id="PTHR43628">
    <property type="entry name" value="ACTIVATOR OF C KINASE PROTEIN 1-RELATED"/>
    <property type="match status" value="1"/>
</dbReference>
<dbReference type="SMART" id="SM00220">
    <property type="entry name" value="S_TKc"/>
    <property type="match status" value="1"/>
</dbReference>
<dbReference type="SMART" id="SM00671">
    <property type="entry name" value="SEL1"/>
    <property type="match status" value="14"/>
</dbReference>
<keyword evidence="3" id="KW-1185">Reference proteome</keyword>
<dbReference type="Pfam" id="PF00069">
    <property type="entry name" value="Pkinase"/>
    <property type="match status" value="1"/>
</dbReference>
<protein>
    <recommendedName>
        <fullName evidence="1">Protein kinase domain-containing protein</fullName>
    </recommendedName>
</protein>
<proteinExistence type="predicted"/>
<dbReference type="PANTHER" id="PTHR43628:SF1">
    <property type="entry name" value="CHITIN SYNTHASE REGULATORY FACTOR 2-RELATED"/>
    <property type="match status" value="1"/>
</dbReference>
<dbReference type="Pfam" id="PF08238">
    <property type="entry name" value="Sel1"/>
    <property type="match status" value="15"/>
</dbReference>
<dbReference type="Gene3D" id="1.25.40.10">
    <property type="entry name" value="Tetratricopeptide repeat domain"/>
    <property type="match status" value="3"/>
</dbReference>
<organism evidence="2 3">
    <name type="scientific">Tritrichomonas musculus</name>
    <dbReference type="NCBI Taxonomy" id="1915356"/>
    <lineage>
        <taxon>Eukaryota</taxon>
        <taxon>Metamonada</taxon>
        <taxon>Parabasalia</taxon>
        <taxon>Tritrichomonadida</taxon>
        <taxon>Tritrichomonadidae</taxon>
        <taxon>Tritrichomonas</taxon>
    </lineage>
</organism>
<feature type="domain" description="Protein kinase" evidence="1">
    <location>
        <begin position="278"/>
        <end position="534"/>
    </location>
</feature>
<sequence length="1403" mass="165410">MQNLSFVNISDKYIPLKNEDPDGIFNKIYSKFTFLFLPLTIFNRVEKDNENMIIQELYNVISFLLWHLKGYNFLTYKFANINENLETTNSKISYSRSIYFNKNISQFSRFQPVNVIIVSEDKCFIIEKIDYSLFNIIINRKLSKKASQKHVIDTTNYSPDSNELGINDIQANEEIDNFIKGFQFNIKNNLFIKYTIRPIIGYLIRRYSCPTSFFNDPSFFTFSQDNYSKERETKNQLNKLLFSNNKLLLKNNFAQFTNQFKEIQEDKTKIREFQLKDFIILRTLHSNYYASFYIVIHIESLYIFMLKKYFIESSQKEHEKYFCENFSHRCFTKFYGFVKENKKTIGFVYQYMCNKSLEFLVQNQPDLFNNSIYSLMTINRILQGMNYLHQNMLIHRDLKPSNIMIDNDFIPYVSDVDEVCHFDNNNSSSKEMTRNIGSIIYASPEQQQGEKLTNMTDIFSFGMIIYFIYEKKNYTSQSISEKGKISLISKAPENIQNIFKSCVKFKPSERMKNQEIKSILFNEASSFSYIYQFLLGEESTSTNNLSQFLLEILFIAINNIKMTNKFYANILIFNELFLLKYEKKYSLFYSKLGDLLIDQNEMEAIEYYELSFLQDAADLQNLNIFIDKKFFQMYMKTLQIPSMHKLSDIFFIIAGGYYVGEGVKQDYLKAIKFLEISAKYNNSQALNNLGSMYYHGQGVEQNYLKAKEYYELAAKQNNSYALNNLGDLYYNGYYGIKKNYTKAKECFELSAKQNNSEGLYNMGCFYYQGIATTPNYEKAKGFFELSAKQYHSKALLSLGEIYLKGLGVEQDYSLAKKYFEIAAKQNNSDALLNLGRMYYLGYGLEKNCKKAKEYYELAAIQNNPYALKLLGDMYFNGADFKKDYSKAKKYYELSAIQKFPIAYYDLGLIYFFGHGVKIDYLNSKYYFELAAKQKVPGAFYFLGLIYFYGLEVEKDYLKAREYFELSAKQKNYNAHYMLGFIYIEGLGVEIDYIKAKEYYELASKHNILEAFTSLGFMYFNGYGVQKNELMGIDYLKFGAKQNDANSLFFLGYVYSTGQFCDISKAIKYYLRCYNIHFQNVTEYNDIKTYSGFNHWCYRSANEIGLIYLIVFQDIEKATKYIKESAFGEYTPGQNNFGLINQFYLNQIENAEYMYQRSAKKNFSLAEYNLGNLNEKQNKEKEAIEYYLKASYHENTSNIIGDSKLEISMIFILCLTNLKLARHYLSKSEYKKAKKYFQKAFSKIQATFVYDEIGSNLITLILFNPLFNILNQPYDEITNYIKNFLSKLLEKNYPKAFKSTKKVDFYNYDYIYTKSYAGRFFINSDEFFDFMFSDLIRFKLFENEIQNAINIMEEILYIPPYPILFGRLSTEKSKKKEKLSKDNKFMKEINKMFYEGFGIDLDTV</sequence>
<dbReference type="Proteomes" id="UP001470230">
    <property type="component" value="Unassembled WGS sequence"/>
</dbReference>
<evidence type="ECO:0000313" key="3">
    <source>
        <dbReference type="Proteomes" id="UP001470230"/>
    </source>
</evidence>
<dbReference type="InterPro" id="IPR008271">
    <property type="entry name" value="Ser/Thr_kinase_AS"/>
</dbReference>
<reference evidence="2 3" key="1">
    <citation type="submission" date="2024-04" db="EMBL/GenBank/DDBJ databases">
        <title>Tritrichomonas musculus Genome.</title>
        <authorList>
            <person name="Alves-Ferreira E."/>
            <person name="Grigg M."/>
            <person name="Lorenzi H."/>
            <person name="Galac M."/>
        </authorList>
    </citation>
    <scope>NUCLEOTIDE SEQUENCE [LARGE SCALE GENOMIC DNA]</scope>
    <source>
        <strain evidence="2 3">EAF2021</strain>
    </source>
</reference>
<dbReference type="Gene3D" id="1.10.510.10">
    <property type="entry name" value="Transferase(Phosphotransferase) domain 1"/>
    <property type="match status" value="1"/>
</dbReference>
<dbReference type="InterPro" id="IPR052945">
    <property type="entry name" value="Mitotic_Regulator"/>
</dbReference>
<dbReference type="SMART" id="SM00028">
    <property type="entry name" value="TPR"/>
    <property type="match status" value="4"/>
</dbReference>
<dbReference type="EMBL" id="JAPFFF010000066">
    <property type="protein sequence ID" value="KAK8836357.1"/>
    <property type="molecule type" value="Genomic_DNA"/>
</dbReference>
<accession>A0ABR2GSK0</accession>
<evidence type="ECO:0000259" key="1">
    <source>
        <dbReference type="PROSITE" id="PS50011"/>
    </source>
</evidence>
<dbReference type="PROSITE" id="PS50011">
    <property type="entry name" value="PROTEIN_KINASE_DOM"/>
    <property type="match status" value="1"/>
</dbReference>
<dbReference type="InterPro" id="IPR006597">
    <property type="entry name" value="Sel1-like"/>
</dbReference>
<dbReference type="SUPFAM" id="SSF56112">
    <property type="entry name" value="Protein kinase-like (PK-like)"/>
    <property type="match status" value="1"/>
</dbReference>
<dbReference type="InterPro" id="IPR000719">
    <property type="entry name" value="Prot_kinase_dom"/>
</dbReference>
<dbReference type="SUPFAM" id="SSF81901">
    <property type="entry name" value="HCP-like"/>
    <property type="match status" value="4"/>
</dbReference>
<gene>
    <name evidence="2" type="ORF">M9Y10_039700</name>
</gene>
<name>A0ABR2GSK0_9EUKA</name>
<dbReference type="InterPro" id="IPR019734">
    <property type="entry name" value="TPR_rpt"/>
</dbReference>